<sequence length="58" mass="6738">MSLKDRYKFENISCKRIVKYNVEELLASNLSIINHPIDIASVIRESKESSNDKPHLSY</sequence>
<dbReference type="AlphaFoldDB" id="U9UB17"/>
<gene>
    <name evidence="1" type="ORF">GLOINDRAFT_26716</name>
</gene>
<dbReference type="EMBL" id="KI284527">
    <property type="protein sequence ID" value="ESA12816.1"/>
    <property type="molecule type" value="Genomic_DNA"/>
</dbReference>
<accession>U9UB17</accession>
<dbReference type="HOGENOM" id="CLU_2980234_0_0_1"/>
<protein>
    <submittedName>
        <fullName evidence="1">Uncharacterized protein</fullName>
    </submittedName>
</protein>
<proteinExistence type="predicted"/>
<reference evidence="1" key="1">
    <citation type="submission" date="2013-07" db="EMBL/GenBank/DDBJ databases">
        <title>The genome of an arbuscular mycorrhizal fungus provides insights into the evolution of the oldest plant symbiosis.</title>
        <authorList>
            <consortium name="DOE Joint Genome Institute"/>
            <person name="Tisserant E."/>
            <person name="Malbreil M."/>
            <person name="Kuo A."/>
            <person name="Kohler A."/>
            <person name="Symeonidi A."/>
            <person name="Balestrini R."/>
            <person name="Charron P."/>
            <person name="Duensing N."/>
            <person name="Frei-dit-Frey N."/>
            <person name="Gianinazzi-Pearson V."/>
            <person name="Gilbert B."/>
            <person name="Handa Y."/>
            <person name="Hijri M."/>
            <person name="Kaul R."/>
            <person name="Kawaguchi M."/>
            <person name="Krajinski F."/>
            <person name="Lammers P."/>
            <person name="Lapierre D."/>
            <person name="Masclaux F.G."/>
            <person name="Murat C."/>
            <person name="Morin E."/>
            <person name="Ndikumana S."/>
            <person name="Pagni M."/>
            <person name="Petitpierre D."/>
            <person name="Requena N."/>
            <person name="Rosikiewicz P."/>
            <person name="Riley R."/>
            <person name="Saito K."/>
            <person name="San Clemente H."/>
            <person name="Shapiro H."/>
            <person name="van Tuinen D."/>
            <person name="Becard G."/>
            <person name="Bonfante P."/>
            <person name="Paszkowski U."/>
            <person name="Shachar-Hill Y."/>
            <person name="Young J.P."/>
            <person name="Sanders I.R."/>
            <person name="Henrissat B."/>
            <person name="Rensing S.A."/>
            <person name="Grigoriev I.V."/>
            <person name="Corradi N."/>
            <person name="Roux C."/>
            <person name="Martin F."/>
        </authorList>
    </citation>
    <scope>NUCLEOTIDE SEQUENCE</scope>
    <source>
        <strain evidence="1">DAOM 197198</strain>
    </source>
</reference>
<organism evidence="1">
    <name type="scientific">Rhizophagus irregularis (strain DAOM 181602 / DAOM 197198 / MUCL 43194)</name>
    <name type="common">Arbuscular mycorrhizal fungus</name>
    <name type="synonym">Glomus intraradices</name>
    <dbReference type="NCBI Taxonomy" id="747089"/>
    <lineage>
        <taxon>Eukaryota</taxon>
        <taxon>Fungi</taxon>
        <taxon>Fungi incertae sedis</taxon>
        <taxon>Mucoromycota</taxon>
        <taxon>Glomeromycotina</taxon>
        <taxon>Glomeromycetes</taxon>
        <taxon>Glomerales</taxon>
        <taxon>Glomeraceae</taxon>
        <taxon>Rhizophagus</taxon>
    </lineage>
</organism>
<name>U9UB17_RHIID</name>
<evidence type="ECO:0000313" key="1">
    <source>
        <dbReference type="EMBL" id="ESA12816.1"/>
    </source>
</evidence>